<dbReference type="PANTHER" id="PTHR42928:SF5">
    <property type="entry name" value="BLR1237 PROTEIN"/>
    <property type="match status" value="1"/>
</dbReference>
<comment type="similarity">
    <text evidence="1">Belongs to the UPF0065 (bug) family.</text>
</comment>
<dbReference type="EMBL" id="QQAV01000016">
    <property type="protein sequence ID" value="RDI17710.1"/>
    <property type="molecule type" value="Genomic_DNA"/>
</dbReference>
<dbReference type="InterPro" id="IPR005064">
    <property type="entry name" value="BUG"/>
</dbReference>
<dbReference type="AlphaFoldDB" id="A0A370F509"/>
<keyword evidence="2" id="KW-0675">Receptor</keyword>
<dbReference type="Gene3D" id="3.40.190.150">
    <property type="entry name" value="Bordetella uptake gene, domain 1"/>
    <property type="match status" value="1"/>
</dbReference>
<keyword evidence="3" id="KW-1185">Reference proteome</keyword>
<dbReference type="InterPro" id="IPR042100">
    <property type="entry name" value="Bug_dom1"/>
</dbReference>
<reference evidence="2 3" key="1">
    <citation type="submission" date="2018-07" db="EMBL/GenBank/DDBJ databases">
        <title>Genomic Encyclopedia of Type Strains, Phase IV (KMG-IV): sequencing the most valuable type-strain genomes for metagenomic binning, comparative biology and taxonomic classification.</title>
        <authorList>
            <person name="Goeker M."/>
        </authorList>
    </citation>
    <scope>NUCLEOTIDE SEQUENCE [LARGE SCALE GENOMIC DNA]</scope>
    <source>
        <strain evidence="2 3">DSM 21352</strain>
    </source>
</reference>
<dbReference type="Gene3D" id="3.40.190.10">
    <property type="entry name" value="Periplasmic binding protein-like II"/>
    <property type="match status" value="1"/>
</dbReference>
<dbReference type="CDD" id="cd13578">
    <property type="entry name" value="PBP2_Bug27"/>
    <property type="match status" value="1"/>
</dbReference>
<evidence type="ECO:0000313" key="2">
    <source>
        <dbReference type="EMBL" id="RDI17710.1"/>
    </source>
</evidence>
<accession>A0A370F509</accession>
<name>A0A370F509_9BURK</name>
<dbReference type="PIRSF" id="PIRSF017082">
    <property type="entry name" value="YflP"/>
    <property type="match status" value="1"/>
</dbReference>
<dbReference type="PANTHER" id="PTHR42928">
    <property type="entry name" value="TRICARBOXYLATE-BINDING PROTEIN"/>
    <property type="match status" value="1"/>
</dbReference>
<sequence>MKIANARPFLPARPAALRRRTLMACGAAAVALGLAGAVHAQGSTPLRVILPVSAGSGVDVILRSAQVALSKALGGQPVVIENMPGAGGITGTQAAVRAAPGGNTIAVVSNNHAVNPSVFRKLPYDSLGDITPITVIGGSPFVFVVNPAKVPARNARELQALLKSKPGELNFASSGNGTIIHLAGELAVSELGGSARHIPYKGMGPMITDLMSGQVEMGAAAVVAVQGQIKAGQLRPIGVMGKERVSALPDVPTLAEQGFPGIDIAGWFAAVGPKGLPSAQVKRLHDAFVIAFNDPEVKAGFAKRDDQLILNSPEEAARFLKSEQERYAALVKKANVIAE</sequence>
<proteinExistence type="inferred from homology"/>
<dbReference type="SUPFAM" id="SSF53850">
    <property type="entry name" value="Periplasmic binding protein-like II"/>
    <property type="match status" value="1"/>
</dbReference>
<evidence type="ECO:0000256" key="1">
    <source>
        <dbReference type="ARBA" id="ARBA00006987"/>
    </source>
</evidence>
<dbReference type="RefSeq" id="WP_114804809.1">
    <property type="nucleotide sequence ID" value="NZ_QQAV01000016.1"/>
</dbReference>
<dbReference type="Proteomes" id="UP000255265">
    <property type="component" value="Unassembled WGS sequence"/>
</dbReference>
<dbReference type="Pfam" id="PF03401">
    <property type="entry name" value="TctC"/>
    <property type="match status" value="1"/>
</dbReference>
<dbReference type="OrthoDB" id="8678477at2"/>
<evidence type="ECO:0000313" key="3">
    <source>
        <dbReference type="Proteomes" id="UP000255265"/>
    </source>
</evidence>
<organism evidence="2 3">
    <name type="scientific">Pseudacidovorax intermedius</name>
    <dbReference type="NCBI Taxonomy" id="433924"/>
    <lineage>
        <taxon>Bacteria</taxon>
        <taxon>Pseudomonadati</taxon>
        <taxon>Pseudomonadota</taxon>
        <taxon>Betaproteobacteria</taxon>
        <taxon>Burkholderiales</taxon>
        <taxon>Comamonadaceae</taxon>
        <taxon>Pseudacidovorax</taxon>
    </lineage>
</organism>
<protein>
    <submittedName>
        <fullName evidence="2">Tripartite-type tricarboxylate transporter receptor subunit TctC</fullName>
    </submittedName>
</protein>
<comment type="caution">
    <text evidence="2">The sequence shown here is derived from an EMBL/GenBank/DDBJ whole genome shotgun (WGS) entry which is preliminary data.</text>
</comment>
<gene>
    <name evidence="2" type="ORF">DFR41_11637</name>
</gene>